<protein>
    <submittedName>
        <fullName evidence="2">Uncharacterized protein</fullName>
    </submittedName>
</protein>
<keyword evidence="3" id="KW-1185">Reference proteome</keyword>
<dbReference type="Proteomes" id="UP000559256">
    <property type="component" value="Unassembled WGS sequence"/>
</dbReference>
<accession>A0A8H5FFM2</accession>
<reference evidence="2 3" key="1">
    <citation type="journal article" date="2020" name="ISME J.">
        <title>Uncovering the hidden diversity of litter-decomposition mechanisms in mushroom-forming fungi.</title>
        <authorList>
            <person name="Floudas D."/>
            <person name="Bentzer J."/>
            <person name="Ahren D."/>
            <person name="Johansson T."/>
            <person name="Persson P."/>
            <person name="Tunlid A."/>
        </authorList>
    </citation>
    <scope>NUCLEOTIDE SEQUENCE [LARGE SCALE GENOMIC DNA]</scope>
    <source>
        <strain evidence="2 3">CBS 291.85</strain>
    </source>
</reference>
<dbReference type="AlphaFoldDB" id="A0A8H5FFM2"/>
<dbReference type="EMBL" id="JAACJM010000247">
    <property type="protein sequence ID" value="KAF5335054.1"/>
    <property type="molecule type" value="Genomic_DNA"/>
</dbReference>
<comment type="caution">
    <text evidence="2">The sequence shown here is derived from an EMBL/GenBank/DDBJ whole genome shotgun (WGS) entry which is preliminary data.</text>
</comment>
<name>A0A8H5FFM2_9AGAR</name>
<organism evidence="2 3">
    <name type="scientific">Tetrapyrgos nigripes</name>
    <dbReference type="NCBI Taxonomy" id="182062"/>
    <lineage>
        <taxon>Eukaryota</taxon>
        <taxon>Fungi</taxon>
        <taxon>Dikarya</taxon>
        <taxon>Basidiomycota</taxon>
        <taxon>Agaricomycotina</taxon>
        <taxon>Agaricomycetes</taxon>
        <taxon>Agaricomycetidae</taxon>
        <taxon>Agaricales</taxon>
        <taxon>Marasmiineae</taxon>
        <taxon>Marasmiaceae</taxon>
        <taxon>Tetrapyrgos</taxon>
    </lineage>
</organism>
<feature type="compositionally biased region" description="Acidic residues" evidence="1">
    <location>
        <begin position="316"/>
        <end position="331"/>
    </location>
</feature>
<proteinExistence type="predicted"/>
<evidence type="ECO:0000313" key="2">
    <source>
        <dbReference type="EMBL" id="KAF5335054.1"/>
    </source>
</evidence>
<sequence>MSWRHQIHPAHVEELAGTSLVYDDHVRAWNTNTPIGTWRARDLLLGYLGFHQASVEVQRSPFVILRVALEDIKGAPTSSRFFRWLQLGGRCLSSVVLWRHLQVLGCSGLDWELLLLLGPSGVDVWFLFAALLVLEGLSFSWGEGVLVFFARDLFGATFAGIGVVLLVARFGPEVLEAEGRIAAPPVRGVMVVKDFSPLPPLYEHSLTMPRSAKQWCEHCQKHISQQRANEHRAFLFNPYTTARLPSGSTAASEAPGNYENTEYWNEPFNDEEAFLPEDNHLPNPAHLQNIRAWVEDGDEDEDLMDMDGWTTRELDDKDESDSEDEEEDFDWDGFRNLSPEDRLGAAFEQEASAATLAEYDLAICRAFTYKLTTHTTDRAFAKNPLCIPPTSFPASITKT</sequence>
<evidence type="ECO:0000313" key="3">
    <source>
        <dbReference type="Proteomes" id="UP000559256"/>
    </source>
</evidence>
<feature type="region of interest" description="Disordered" evidence="1">
    <location>
        <begin position="312"/>
        <end position="335"/>
    </location>
</feature>
<gene>
    <name evidence="2" type="ORF">D9758_016334</name>
</gene>
<evidence type="ECO:0000256" key="1">
    <source>
        <dbReference type="SAM" id="MobiDB-lite"/>
    </source>
</evidence>